<dbReference type="Gene3D" id="2.70.98.10">
    <property type="match status" value="1"/>
</dbReference>
<dbReference type="InterPro" id="IPR008183">
    <property type="entry name" value="Aldose_1/G6P_1-epimerase"/>
</dbReference>
<dbReference type="SUPFAM" id="SSF74650">
    <property type="entry name" value="Galactose mutarotase-like"/>
    <property type="match status" value="1"/>
</dbReference>
<name>A0A370K8E0_9GAMM</name>
<evidence type="ECO:0000313" key="1">
    <source>
        <dbReference type="EMBL" id="RDI98904.1"/>
    </source>
</evidence>
<dbReference type="RefSeq" id="WP_114824990.1">
    <property type="nucleotide sequence ID" value="NZ_QQSY01000002.1"/>
</dbReference>
<sequence length="280" mass="30514">MAPDATGPTPPSDEAMAPMAPGPLLRIGQGELEVAVAPAAGGRVAQIRCEGLDWLVGHSPDAPMIGWGSYPMVPWAGRIRHGRFGFGGQHHGLPINLGAHAIHGVGFALPWQVEVHGASELVLSLALPQDERWPFGGTARQRFLVCERRLRMELTVTAGARGMPATVGWHPWFIKPERLEFAPTGCYPRDEEGMACLPVVEPPPGPWDDCFINRRPVVLHRAGQRLQLSSDCDHWVVYDQPDHATCVEPQSGPPDGFNLGLAQVLAPGESFTAWYLLEWL</sequence>
<dbReference type="EMBL" id="QQSY01000002">
    <property type="protein sequence ID" value="RDI98904.1"/>
    <property type="molecule type" value="Genomic_DNA"/>
</dbReference>
<dbReference type="InterPro" id="IPR014718">
    <property type="entry name" value="GH-type_carb-bd"/>
</dbReference>
<dbReference type="InterPro" id="IPR011013">
    <property type="entry name" value="Gal_mutarotase_sf_dom"/>
</dbReference>
<keyword evidence="2" id="KW-1185">Reference proteome</keyword>
<dbReference type="GO" id="GO:0005975">
    <property type="term" value="P:carbohydrate metabolic process"/>
    <property type="evidence" value="ECO:0007669"/>
    <property type="project" value="InterPro"/>
</dbReference>
<accession>A0A370K8E0</accession>
<organism evidence="1 2">
    <name type="scientific">Dyella solisilvae</name>
    <dbReference type="NCBI Taxonomy" id="1920168"/>
    <lineage>
        <taxon>Bacteria</taxon>
        <taxon>Pseudomonadati</taxon>
        <taxon>Pseudomonadota</taxon>
        <taxon>Gammaproteobacteria</taxon>
        <taxon>Lysobacterales</taxon>
        <taxon>Rhodanobacteraceae</taxon>
        <taxon>Dyella</taxon>
    </lineage>
</organism>
<dbReference type="GO" id="GO:0016853">
    <property type="term" value="F:isomerase activity"/>
    <property type="evidence" value="ECO:0007669"/>
    <property type="project" value="InterPro"/>
</dbReference>
<comment type="caution">
    <text evidence="1">The sequence shown here is derived from an EMBL/GenBank/DDBJ whole genome shotgun (WGS) entry which is preliminary data.</text>
</comment>
<dbReference type="Pfam" id="PF01263">
    <property type="entry name" value="Aldose_epim"/>
    <property type="match status" value="1"/>
</dbReference>
<dbReference type="GO" id="GO:0030246">
    <property type="term" value="F:carbohydrate binding"/>
    <property type="evidence" value="ECO:0007669"/>
    <property type="project" value="InterPro"/>
</dbReference>
<gene>
    <name evidence="1" type="ORF">DVT68_10395</name>
</gene>
<dbReference type="AlphaFoldDB" id="A0A370K8E0"/>
<proteinExistence type="predicted"/>
<reference evidence="1 2" key="1">
    <citation type="submission" date="2018-07" db="EMBL/GenBank/DDBJ databases">
        <title>Dyella solisilvae sp. nov., isolated from the pine and broad-leaved mixed forest soil.</title>
        <authorList>
            <person name="Gao Z."/>
            <person name="Qiu L."/>
        </authorList>
    </citation>
    <scope>NUCLEOTIDE SEQUENCE [LARGE SCALE GENOMIC DNA]</scope>
    <source>
        <strain evidence="1 2">DHG54</strain>
    </source>
</reference>
<dbReference type="Proteomes" id="UP000254711">
    <property type="component" value="Unassembled WGS sequence"/>
</dbReference>
<dbReference type="OrthoDB" id="9808779at2"/>
<evidence type="ECO:0000313" key="2">
    <source>
        <dbReference type="Proteomes" id="UP000254711"/>
    </source>
</evidence>
<protein>
    <submittedName>
        <fullName evidence="1">Aldose epimerase</fullName>
    </submittedName>
</protein>